<proteinExistence type="predicted"/>
<dbReference type="EMBL" id="CDMY01000470">
    <property type="protein sequence ID" value="CEM15774.1"/>
    <property type="molecule type" value="Genomic_DNA"/>
</dbReference>
<evidence type="ECO:0000256" key="1">
    <source>
        <dbReference type="SAM" id="MobiDB-lite"/>
    </source>
</evidence>
<feature type="compositionally biased region" description="Basic and acidic residues" evidence="1">
    <location>
        <begin position="424"/>
        <end position="433"/>
    </location>
</feature>
<sequence>MLTQLPSLRGASSSTDEAELDRDTRPGSDMDKIKQAAGLEILQMRLDLSRWRSEPPPTGSALRERGESTLSPKAPLQTTMTSTQPGASSGGGTPESPTVSQGNGTPSTAANMIPPTHLRPRADGVQSHSTVIQPPDKAANPRVSLPESESMPTSPQINMGKRDSITMKSGGIMSPSKAPFPVPAPPTNPHAHRLSISSPPIRDALAGSGFGMGGGPLLASAGAVPGGRIDESDPETQADRKVSTPPPPSYPALATEKSVSAGSVPLPKSDDRDEYTDEEGGAGGAVYHADLQPDMVPDQAPSRSQPTPPSSTQQEDKSEGEEEPSPPPPLSPTPSPAQQYRDRDRDRGTLGSPEAPATQDGEEHLGDEAAEDTIVAREGLGAFTSSPLSPPVRREAPMAAVPPPERADEEKDEKWAARSTSTEGLKEGRDKQRQQQPEEAAAPTDREDVPAGRPDVSKLRVVDTTQAVPAASPQTVKGISPVSRSHDTLPPLPPSTPPESIVLPLTHASAAIRADVAESAPDGAPSVDSSPIAAADRAVVDRQIDTFMQMVAHQREEAHERGGEQPPAEEDATPVSAASAAPLSPVVTPAGQLPPLQHPDQHKRPSSAGESPSTSLNTPPTASPTATAPTRPSPPPSCSKVLEMAAFSRGKGREDECEDAWFMSAATGAVMAWAASRRTSATAARRSPAT</sequence>
<evidence type="ECO:0000313" key="2">
    <source>
        <dbReference type="EMBL" id="CEM15774.1"/>
    </source>
</evidence>
<feature type="compositionally biased region" description="Basic and acidic residues" evidence="1">
    <location>
        <begin position="444"/>
        <end position="461"/>
    </location>
</feature>
<dbReference type="Proteomes" id="UP000041254">
    <property type="component" value="Unassembled WGS sequence"/>
</dbReference>
<feature type="region of interest" description="Disordered" evidence="1">
    <location>
        <begin position="514"/>
        <end position="640"/>
    </location>
</feature>
<keyword evidence="3" id="KW-1185">Reference proteome</keyword>
<dbReference type="InParanoid" id="A0A0G4FNF0"/>
<feature type="compositionally biased region" description="Basic and acidic residues" evidence="1">
    <location>
        <begin position="553"/>
        <end position="563"/>
    </location>
</feature>
<feature type="compositionally biased region" description="Pro residues" evidence="1">
    <location>
        <begin position="325"/>
        <end position="335"/>
    </location>
</feature>
<dbReference type="OMA" id="NSKGGSC"/>
<reference evidence="2 3" key="1">
    <citation type="submission" date="2014-11" db="EMBL/GenBank/DDBJ databases">
        <authorList>
            <person name="Zhu J."/>
            <person name="Qi W."/>
            <person name="Song R."/>
        </authorList>
    </citation>
    <scope>NUCLEOTIDE SEQUENCE [LARGE SCALE GENOMIC DNA]</scope>
</reference>
<dbReference type="VEuPathDB" id="CryptoDB:Vbra_21532"/>
<feature type="compositionally biased region" description="Low complexity" evidence="1">
    <location>
        <begin position="611"/>
        <end position="630"/>
    </location>
</feature>
<organism evidence="2 3">
    <name type="scientific">Vitrella brassicaformis (strain CCMP3155)</name>
    <dbReference type="NCBI Taxonomy" id="1169540"/>
    <lineage>
        <taxon>Eukaryota</taxon>
        <taxon>Sar</taxon>
        <taxon>Alveolata</taxon>
        <taxon>Colpodellida</taxon>
        <taxon>Vitrellaceae</taxon>
        <taxon>Vitrella</taxon>
    </lineage>
</organism>
<dbReference type="AlphaFoldDB" id="A0A0G4FNF0"/>
<feature type="region of interest" description="Disordered" evidence="1">
    <location>
        <begin position="1"/>
        <end position="501"/>
    </location>
</feature>
<feature type="compositionally biased region" description="Polar residues" evidence="1">
    <location>
        <begin position="68"/>
        <end position="87"/>
    </location>
</feature>
<feature type="compositionally biased region" description="Pro residues" evidence="1">
    <location>
        <begin position="178"/>
        <end position="188"/>
    </location>
</feature>
<accession>A0A0G4FNF0</accession>
<feature type="compositionally biased region" description="Low complexity" evidence="1">
    <location>
        <begin position="573"/>
        <end position="590"/>
    </location>
</feature>
<feature type="compositionally biased region" description="Polar residues" evidence="1">
    <location>
        <begin position="463"/>
        <end position="477"/>
    </location>
</feature>
<name>A0A0G4FNF0_VITBC</name>
<feature type="compositionally biased region" description="Polar residues" evidence="1">
    <location>
        <begin position="95"/>
        <end position="110"/>
    </location>
</feature>
<protein>
    <submittedName>
        <fullName evidence="2">Uncharacterized protein</fullName>
    </submittedName>
</protein>
<feature type="compositionally biased region" description="Low complexity" evidence="1">
    <location>
        <begin position="299"/>
        <end position="313"/>
    </location>
</feature>
<gene>
    <name evidence="2" type="ORF">Vbra_21532</name>
</gene>
<evidence type="ECO:0000313" key="3">
    <source>
        <dbReference type="Proteomes" id="UP000041254"/>
    </source>
</evidence>
<feature type="compositionally biased region" description="Basic and acidic residues" evidence="1">
    <location>
        <begin position="405"/>
        <end position="416"/>
    </location>
</feature>
<feature type="compositionally biased region" description="Basic and acidic residues" evidence="1">
    <location>
        <begin position="21"/>
        <end position="34"/>
    </location>
</feature>
<feature type="compositionally biased region" description="Polar residues" evidence="1">
    <location>
        <begin position="1"/>
        <end position="15"/>
    </location>
</feature>
<feature type="compositionally biased region" description="Low complexity" evidence="1">
    <location>
        <begin position="434"/>
        <end position="443"/>
    </location>
</feature>